<sequence length="175" mass="19548">MTANQKILMLLTSLFKGFTAEQAAVYDRFLADIPASLLEKAVRSLIYTSKFPPTVAEIRAEAECIYHSASGVQESDYSRAWGELKQAIAHYGYAREPHFKDPVLTETVKRIGWKSICCSPIDDEAILRAQFRDIYKSVAESGRMQKRNDNLLKDGKVQNLVKNMAGSKALESGKA</sequence>
<organism evidence="1 2">
    <name type="scientific">Allisonella histaminiformans</name>
    <dbReference type="NCBI Taxonomy" id="209880"/>
    <lineage>
        <taxon>Bacteria</taxon>
        <taxon>Bacillati</taxon>
        <taxon>Bacillota</taxon>
        <taxon>Negativicutes</taxon>
        <taxon>Veillonellales</taxon>
        <taxon>Veillonellaceae</taxon>
        <taxon>Allisonella</taxon>
    </lineage>
</organism>
<dbReference type="Gene3D" id="1.10.8.200">
    <property type="entry name" value="Replisome organizer (g39p helicase loader/inhibitor protein)"/>
    <property type="match status" value="1"/>
</dbReference>
<evidence type="ECO:0000313" key="2">
    <source>
        <dbReference type="Proteomes" id="UP000199689"/>
    </source>
</evidence>
<proteinExistence type="predicted"/>
<dbReference type="STRING" id="209880.SAMN02910343_00643"/>
<keyword evidence="2" id="KW-1185">Reference proteome</keyword>
<dbReference type="RefSeq" id="WP_091363799.1">
    <property type="nucleotide sequence ID" value="NZ_FMXA01000007.1"/>
</dbReference>
<dbReference type="Proteomes" id="UP000199689">
    <property type="component" value="Unassembled WGS sequence"/>
</dbReference>
<reference evidence="1 2" key="1">
    <citation type="submission" date="2016-10" db="EMBL/GenBank/DDBJ databases">
        <authorList>
            <person name="de Groot N.N."/>
        </authorList>
    </citation>
    <scope>NUCLEOTIDE SEQUENCE [LARGE SCALE GENOMIC DNA]</scope>
    <source>
        <strain evidence="1 2">DSM 15230</strain>
    </source>
</reference>
<gene>
    <name evidence="1" type="ORF">SAMN02910343_00643</name>
</gene>
<dbReference type="EMBL" id="FMXA01000007">
    <property type="protein sequence ID" value="SDA45390.1"/>
    <property type="molecule type" value="Genomic_DNA"/>
</dbReference>
<dbReference type="GeneID" id="87755679"/>
<dbReference type="AlphaFoldDB" id="A0A1G5VHT6"/>
<accession>A0A1G5VHT6</accession>
<dbReference type="OrthoDB" id="1634442at2"/>
<protein>
    <recommendedName>
        <fullName evidence="3">Loader and inhibitor of phage G40P</fullName>
    </recommendedName>
</protein>
<evidence type="ECO:0000313" key="1">
    <source>
        <dbReference type="EMBL" id="SDA45390.1"/>
    </source>
</evidence>
<name>A0A1G5VHT6_9FIRM</name>
<evidence type="ECO:0008006" key="3">
    <source>
        <dbReference type="Google" id="ProtNLM"/>
    </source>
</evidence>